<dbReference type="EMBL" id="MNBE01000698">
    <property type="protein sequence ID" value="OKO96541.1"/>
    <property type="molecule type" value="Genomic_DNA"/>
</dbReference>
<evidence type="ECO:0000313" key="3">
    <source>
        <dbReference type="EMBL" id="OKO96541.1"/>
    </source>
</evidence>
<sequence length="347" mass="38785">MTNMKPSPIESHIQVAPFSESHPDVFKNQQKLWRPGSRGIFGGIAIAQSLRSAQLTASNGFDVHSMHCSFLSAGNAEDLIEYRVERVRDGRSYCTRFVRAIQGNRPIFLATISFTLRQSRDMSRGMAHSASLPAVMLDEDEVADLGQSCKISSATPYINKSAGVLRGTSRNPQDKRSHQWIRAQGKISVPPGDPIHLAALAFMSDSYFLAAVPHSHEIWDFVEAPVTEFYSTKKDLFTSPMTHTAIRRPHLETEHKKGVNVSPKVAMMVSLDHTIYFHGVERLRVDEWLLCEVNTSWAGNGRGLVHQKIWTKDGVLVATCIQEVSFLSFLHEWIAMLTVPGNRETGE</sequence>
<dbReference type="GO" id="GO:0047617">
    <property type="term" value="F:fatty acyl-CoA hydrolase activity"/>
    <property type="evidence" value="ECO:0007669"/>
    <property type="project" value="InterPro"/>
</dbReference>
<dbReference type="InterPro" id="IPR049450">
    <property type="entry name" value="ACOT8-like_C"/>
</dbReference>
<dbReference type="InterPro" id="IPR029069">
    <property type="entry name" value="HotDog_dom_sf"/>
</dbReference>
<dbReference type="OrthoDB" id="68328at2759"/>
<dbReference type="CDD" id="cd03445">
    <property type="entry name" value="Thioesterase_II_repeat2"/>
    <property type="match status" value="1"/>
</dbReference>
<reference evidence="3 4" key="1">
    <citation type="submission" date="2016-10" db="EMBL/GenBank/DDBJ databases">
        <title>Genome sequence of the ascomycete fungus Penicillium subrubescens.</title>
        <authorList>
            <person name="De Vries R.P."/>
            <person name="Peng M."/>
            <person name="Dilokpimol A."/>
            <person name="Hilden K."/>
            <person name="Makela M.R."/>
            <person name="Grigoriev I."/>
            <person name="Riley R."/>
            <person name="Granchi Z."/>
        </authorList>
    </citation>
    <scope>NUCLEOTIDE SEQUENCE [LARGE SCALE GENOMIC DNA]</scope>
    <source>
        <strain evidence="3 4">CBS 132785</strain>
    </source>
</reference>
<dbReference type="Pfam" id="PF13622">
    <property type="entry name" value="4HBT_3"/>
    <property type="match status" value="1"/>
</dbReference>
<dbReference type="PANTHER" id="PTHR11066:SF34">
    <property type="entry name" value="ACYL-COENZYME A THIOESTERASE 8"/>
    <property type="match status" value="1"/>
</dbReference>
<feature type="domain" description="Acyl-CoA thioesterase-like N-terminal HotDog" evidence="1">
    <location>
        <begin position="33"/>
        <end position="115"/>
    </location>
</feature>
<dbReference type="InterPro" id="IPR003703">
    <property type="entry name" value="Acyl_CoA_thio"/>
</dbReference>
<dbReference type="STRING" id="1316194.A0A1Q5T8I1"/>
<feature type="domain" description="Acyl-CoA thioesterase-like C-terminal" evidence="2">
    <location>
        <begin position="159"/>
        <end position="324"/>
    </location>
</feature>
<accession>A0A1Q5T8I1</accession>
<gene>
    <name evidence="3" type="ORF">PENSUB_10716</name>
</gene>
<name>A0A1Q5T8I1_9EURO</name>
<dbReference type="Proteomes" id="UP000186955">
    <property type="component" value="Unassembled WGS sequence"/>
</dbReference>
<evidence type="ECO:0000313" key="4">
    <source>
        <dbReference type="Proteomes" id="UP000186955"/>
    </source>
</evidence>
<evidence type="ECO:0000259" key="2">
    <source>
        <dbReference type="Pfam" id="PF20789"/>
    </source>
</evidence>
<dbReference type="InterPro" id="IPR049449">
    <property type="entry name" value="TesB_ACOT8-like_N"/>
</dbReference>
<dbReference type="Gene3D" id="3.10.129.10">
    <property type="entry name" value="Hotdog Thioesterase"/>
    <property type="match status" value="2"/>
</dbReference>
<proteinExistence type="predicted"/>
<dbReference type="PANTHER" id="PTHR11066">
    <property type="entry name" value="ACYL-COA THIOESTERASE"/>
    <property type="match status" value="1"/>
</dbReference>
<protein>
    <submittedName>
        <fullName evidence="3">Acyl-coenzyme A thioesterase 8</fullName>
    </submittedName>
</protein>
<evidence type="ECO:0000259" key="1">
    <source>
        <dbReference type="Pfam" id="PF13622"/>
    </source>
</evidence>
<keyword evidence="4" id="KW-1185">Reference proteome</keyword>
<dbReference type="Pfam" id="PF20789">
    <property type="entry name" value="4HBT_3C"/>
    <property type="match status" value="1"/>
</dbReference>
<dbReference type="GO" id="GO:0009062">
    <property type="term" value="P:fatty acid catabolic process"/>
    <property type="evidence" value="ECO:0007669"/>
    <property type="project" value="TreeGrafter"/>
</dbReference>
<dbReference type="AlphaFoldDB" id="A0A1Q5T8I1"/>
<dbReference type="GO" id="GO:0005782">
    <property type="term" value="C:peroxisomal matrix"/>
    <property type="evidence" value="ECO:0007669"/>
    <property type="project" value="UniProtKB-SubCell"/>
</dbReference>
<comment type="caution">
    <text evidence="3">The sequence shown here is derived from an EMBL/GenBank/DDBJ whole genome shotgun (WGS) entry which is preliminary data.</text>
</comment>
<dbReference type="SUPFAM" id="SSF54637">
    <property type="entry name" value="Thioesterase/thiol ester dehydrase-isomerase"/>
    <property type="match status" value="2"/>
</dbReference>
<dbReference type="GO" id="GO:0006637">
    <property type="term" value="P:acyl-CoA metabolic process"/>
    <property type="evidence" value="ECO:0007669"/>
    <property type="project" value="InterPro"/>
</dbReference>
<organism evidence="3 4">
    <name type="scientific">Penicillium subrubescens</name>
    <dbReference type="NCBI Taxonomy" id="1316194"/>
    <lineage>
        <taxon>Eukaryota</taxon>
        <taxon>Fungi</taxon>
        <taxon>Dikarya</taxon>
        <taxon>Ascomycota</taxon>
        <taxon>Pezizomycotina</taxon>
        <taxon>Eurotiomycetes</taxon>
        <taxon>Eurotiomycetidae</taxon>
        <taxon>Eurotiales</taxon>
        <taxon>Aspergillaceae</taxon>
        <taxon>Penicillium</taxon>
    </lineage>
</organism>
<dbReference type="CDD" id="cd03444">
    <property type="entry name" value="Thioesterase_II_repeat1"/>
    <property type="match status" value="1"/>
</dbReference>